<proteinExistence type="predicted"/>
<dbReference type="SUPFAM" id="SSF52540">
    <property type="entry name" value="P-loop containing nucleoside triphosphate hydrolases"/>
    <property type="match status" value="1"/>
</dbReference>
<dbReference type="InterPro" id="IPR011335">
    <property type="entry name" value="Restrct_endonuc-II-like"/>
</dbReference>
<dbReference type="AlphaFoldDB" id="A0A2I2LF14"/>
<dbReference type="InterPro" id="IPR027417">
    <property type="entry name" value="P-loop_NTPase"/>
</dbReference>
<accession>A0A2I2LF14</accession>
<protein>
    <recommendedName>
        <fullName evidence="1">PD-(D/E)XK endonuclease-like domain-containing protein</fullName>
    </recommendedName>
</protein>
<dbReference type="EMBL" id="OENE01000003">
    <property type="protein sequence ID" value="SOS58128.1"/>
    <property type="molecule type" value="Genomic_DNA"/>
</dbReference>
<dbReference type="InterPro" id="IPR011604">
    <property type="entry name" value="PDDEXK-like_dom_sf"/>
</dbReference>
<dbReference type="Gene3D" id="3.90.320.10">
    <property type="match status" value="1"/>
</dbReference>
<gene>
    <name evidence="2" type="ORF">TNO010_110102</name>
</gene>
<dbReference type="SUPFAM" id="SSF52980">
    <property type="entry name" value="Restriction endonuclease-like"/>
    <property type="match status" value="1"/>
</dbReference>
<dbReference type="InterPro" id="IPR038726">
    <property type="entry name" value="PDDEXK_AddAB-type"/>
</dbReference>
<dbReference type="RefSeq" id="WP_172504728.1">
    <property type="nucleotide sequence ID" value="NZ_OENE01000003.1"/>
</dbReference>
<evidence type="ECO:0000313" key="2">
    <source>
        <dbReference type="EMBL" id="SOS58128.1"/>
    </source>
</evidence>
<name>A0A2I2LF14_9FLAO</name>
<feature type="domain" description="PD-(D/E)XK endonuclease-like" evidence="1">
    <location>
        <begin position="645"/>
        <end position="912"/>
    </location>
</feature>
<dbReference type="Pfam" id="PF12705">
    <property type="entry name" value="PDDEXK_1"/>
    <property type="match status" value="1"/>
</dbReference>
<dbReference type="Proteomes" id="UP000490060">
    <property type="component" value="Unassembled WGS sequence"/>
</dbReference>
<reference evidence="2 3" key="1">
    <citation type="submission" date="2017-11" db="EMBL/GenBank/DDBJ databases">
        <authorList>
            <person name="Duchaud E."/>
        </authorList>
    </citation>
    <scope>NUCLEOTIDE SEQUENCE [LARGE SCALE GENOMIC DNA]</scope>
    <source>
        <strain evidence="2 3">TNO010</strain>
    </source>
</reference>
<organism evidence="2 3">
    <name type="scientific">Tenacibaculum finnmarkense genomovar ulcerans</name>
    <dbReference type="NCBI Taxonomy" id="2781388"/>
    <lineage>
        <taxon>Bacteria</taxon>
        <taxon>Pseudomonadati</taxon>
        <taxon>Bacteroidota</taxon>
        <taxon>Flavobacteriia</taxon>
        <taxon>Flavobacteriales</taxon>
        <taxon>Flavobacteriaceae</taxon>
        <taxon>Tenacibaculum</taxon>
        <taxon>Tenacibaculum finnmarkense</taxon>
    </lineage>
</organism>
<evidence type="ECO:0000259" key="1">
    <source>
        <dbReference type="Pfam" id="PF12705"/>
    </source>
</evidence>
<sequence length="921" mass="106744">MNSFISETLAAILETTKSFEDVVFILPSQRAGVFVKQTFKDKIFAGFLPEVLNIGDLVEDISEITKVDSVQLLFHFYTIYKEAEEKPDSFDVFSTWAFTVLTDFNEIDQHLIDPTKIFVYLRDIHRLEKWSVKGEFKETELIKDHFSFIERLEKFYTVFYKFLLENEIGYQGVLYREATKKVAGFLEKNQHKKYFFIGFNALNTAEEFLFQAFLSEGNTKVYWDVDKSFYQTNHQAGSFLRKYKKNWKYYEKSTGNKLETIKNYFAEAKNIQVIGASKNITQIKHAGEILAKLPNHNNTALVLADETLLPITLNSLPESVKAINITMGYPLKDIPTTTLIFAIFQLFNNQEKLQKQTENLFYHKDVVRFVKDAAIYKILQIDDLQNVADIISSAIVTENNTFISRSKINDFLAPLDDEIKQIIGLVFSKFSTISEFLSRILQLINVLKDRANDLEKEYLFRFYTAFTQLQNLHNEFNYVQDLKTLHQFFKQLIQSESLSFQGEPLQGLQLMGVLETRMLDFENVIITSVNEGVLPASSQQNTFIPFDVKIEFGLPTYKEKDALFSYHFFRLLQRAKNIFILYNTEHDVFGSGEKSRFVTQLEMMRNDITEKTISPKLVTSPVKLKEIKKDEKALESLRELAKKGISPSALTNYLYNPMAFYKQKILKINEFENVEETVASNTMGNVVHDVLDALYTPYIGAFLSVTDIDKMKVKTKKLVIYYFSKHFKNGNISTGKNRLIFEVANRFVENFLSKEKDLLKDENNRLKIIGVEDFLATEIMVEGIDFPIKIHGKVDRIDELNGVIRIIDYKTGMVDAAKLKATDYTNIRDLKHHKAIQVMLYAFLYTKTNNFDFSNNLEAGIISFKNLNAGFLKMNFSSNYRTPDNQITEEKLADFMDEIKTFLIEIYNPEVDFIEPADLPY</sequence>
<evidence type="ECO:0000313" key="3">
    <source>
        <dbReference type="Proteomes" id="UP000490060"/>
    </source>
</evidence>